<name>A0A2T7NXE8_POMCA</name>
<gene>
    <name evidence="1" type="ORF">C0Q70_13502</name>
</gene>
<keyword evidence="2" id="KW-1185">Reference proteome</keyword>
<dbReference type="EMBL" id="PZQS01000008">
    <property type="protein sequence ID" value="PVD25839.1"/>
    <property type="molecule type" value="Genomic_DNA"/>
</dbReference>
<evidence type="ECO:0000313" key="1">
    <source>
        <dbReference type="EMBL" id="PVD25839.1"/>
    </source>
</evidence>
<protein>
    <submittedName>
        <fullName evidence="1">Uncharacterized protein</fullName>
    </submittedName>
</protein>
<accession>A0A2T7NXE8</accession>
<reference evidence="1 2" key="1">
    <citation type="submission" date="2018-04" db="EMBL/GenBank/DDBJ databases">
        <title>The genome of golden apple snail Pomacea canaliculata provides insight into stress tolerance and invasive adaptation.</title>
        <authorList>
            <person name="Liu C."/>
            <person name="Liu B."/>
            <person name="Ren Y."/>
            <person name="Zhang Y."/>
            <person name="Wang H."/>
            <person name="Li S."/>
            <person name="Jiang F."/>
            <person name="Yin L."/>
            <person name="Zhang G."/>
            <person name="Qian W."/>
            <person name="Fan W."/>
        </authorList>
    </citation>
    <scope>NUCLEOTIDE SEQUENCE [LARGE SCALE GENOMIC DNA]</scope>
    <source>
        <strain evidence="1">SZHN2017</strain>
        <tissue evidence="1">Muscle</tissue>
    </source>
</reference>
<organism evidence="1 2">
    <name type="scientific">Pomacea canaliculata</name>
    <name type="common">Golden apple snail</name>
    <dbReference type="NCBI Taxonomy" id="400727"/>
    <lineage>
        <taxon>Eukaryota</taxon>
        <taxon>Metazoa</taxon>
        <taxon>Spiralia</taxon>
        <taxon>Lophotrochozoa</taxon>
        <taxon>Mollusca</taxon>
        <taxon>Gastropoda</taxon>
        <taxon>Caenogastropoda</taxon>
        <taxon>Architaenioglossa</taxon>
        <taxon>Ampullarioidea</taxon>
        <taxon>Ampullariidae</taxon>
        <taxon>Pomacea</taxon>
    </lineage>
</organism>
<evidence type="ECO:0000313" key="2">
    <source>
        <dbReference type="Proteomes" id="UP000245119"/>
    </source>
</evidence>
<proteinExistence type="predicted"/>
<dbReference type="Proteomes" id="UP000245119">
    <property type="component" value="Linkage Group LG8"/>
</dbReference>
<comment type="caution">
    <text evidence="1">The sequence shown here is derived from an EMBL/GenBank/DDBJ whole genome shotgun (WGS) entry which is preliminary data.</text>
</comment>
<sequence>MGLGPWHLRAFTRNYDACRNDATTATPRRLARPADRTQALHCHSVHWAPSVLVLGPQTSITPRRAWSHSRFVYAKSCRQRRLRDYVGASRNQSWPAVFSRDYPRNARPDLLCPATTFIKHLIHQPHTSTPVTEVATADLSQLPAEHKCPSSCTTVKLPSSSRRPQETSARCRVCQCHHLKRTERVGDVLWRSSSRFCSSLALPFSLSPCATAYNTRSTWRVVPANCSSTMDQLLKLFASLLPTVPKHCVRAAIYCHSFCGK</sequence>
<dbReference type="AlphaFoldDB" id="A0A2T7NXE8"/>